<dbReference type="Proteomes" id="UP000095280">
    <property type="component" value="Unplaced"/>
</dbReference>
<evidence type="ECO:0000313" key="2">
    <source>
        <dbReference type="WBParaSite" id="maker-unitig_20085-snap-gene-0.1-mRNA-1"/>
    </source>
</evidence>
<reference evidence="2" key="1">
    <citation type="submission" date="2016-11" db="UniProtKB">
        <authorList>
            <consortium name="WormBaseParasite"/>
        </authorList>
    </citation>
    <scope>IDENTIFICATION</scope>
</reference>
<dbReference type="WBParaSite" id="maker-unitig_20085-snap-gene-0.1-mRNA-1">
    <property type="protein sequence ID" value="maker-unitig_20085-snap-gene-0.1-mRNA-1"/>
    <property type="gene ID" value="maker-unitig_20085-snap-gene-0.1"/>
</dbReference>
<organism evidence="1 2">
    <name type="scientific">Macrostomum lignano</name>
    <dbReference type="NCBI Taxonomy" id="282301"/>
    <lineage>
        <taxon>Eukaryota</taxon>
        <taxon>Metazoa</taxon>
        <taxon>Spiralia</taxon>
        <taxon>Lophotrochozoa</taxon>
        <taxon>Platyhelminthes</taxon>
        <taxon>Rhabditophora</taxon>
        <taxon>Macrostomorpha</taxon>
        <taxon>Macrostomida</taxon>
        <taxon>Macrostomidae</taxon>
        <taxon>Macrostomum</taxon>
    </lineage>
</organism>
<protein>
    <submittedName>
        <fullName evidence="2">Ubiquitin-like domain-containing protein</fullName>
    </submittedName>
</protein>
<evidence type="ECO:0000313" key="1">
    <source>
        <dbReference type="Proteomes" id="UP000095280"/>
    </source>
</evidence>
<accession>A0A1I8F5I9</accession>
<sequence>NVGHQAAAAIQAASRQAKSRSPASQPICNLPPLIGFADSQPLSGARRQFLGGQRRRAGRSGSNSRLHRYLIIVVLRLGDTVAIGNADAASLASIQILLERQLGPGVPTASTGAPCSTEKAAPISTQMTAVSARLTVSRQQAQLTRIRLLILAAAFRRPRLRPFCGWRRRSHRQRQQRRCCRSRRRSELRLLAAAARWLFPSTSLAAKEDAEFKEVVENFRWRLLRSTEWPSIVASVRRRDDDSGADIDDSSDI</sequence>
<name>A0A1I8F5I9_9PLAT</name>
<keyword evidence="1" id="KW-1185">Reference proteome</keyword>
<proteinExistence type="predicted"/>
<dbReference type="AlphaFoldDB" id="A0A1I8F5I9"/>